<evidence type="ECO:0000256" key="1">
    <source>
        <dbReference type="SAM" id="SignalP"/>
    </source>
</evidence>
<proteinExistence type="predicted"/>
<dbReference type="AlphaFoldDB" id="A0A9D9IXH7"/>
<dbReference type="SUPFAM" id="SSF56925">
    <property type="entry name" value="OMPA-like"/>
    <property type="match status" value="1"/>
</dbReference>
<reference evidence="2" key="2">
    <citation type="journal article" date="2021" name="PeerJ">
        <title>Extensive microbial diversity within the chicken gut microbiome revealed by metagenomics and culture.</title>
        <authorList>
            <person name="Gilroy R."/>
            <person name="Ravi A."/>
            <person name="Getino M."/>
            <person name="Pursley I."/>
            <person name="Horton D.L."/>
            <person name="Alikhan N.F."/>
            <person name="Baker D."/>
            <person name="Gharbi K."/>
            <person name="Hall N."/>
            <person name="Watson M."/>
            <person name="Adriaenssens E.M."/>
            <person name="Foster-Nyarko E."/>
            <person name="Jarju S."/>
            <person name="Secka A."/>
            <person name="Antonio M."/>
            <person name="Oren A."/>
            <person name="Chaudhuri R.R."/>
            <person name="La Ragione R."/>
            <person name="Hildebrand F."/>
            <person name="Pallen M.J."/>
        </authorList>
    </citation>
    <scope>NUCLEOTIDE SEQUENCE</scope>
    <source>
        <strain evidence="2">B3-1481</strain>
    </source>
</reference>
<reference evidence="2" key="1">
    <citation type="submission" date="2020-10" db="EMBL/GenBank/DDBJ databases">
        <authorList>
            <person name="Gilroy R."/>
        </authorList>
    </citation>
    <scope>NUCLEOTIDE SEQUENCE</scope>
    <source>
        <strain evidence="2">B3-1481</strain>
    </source>
</reference>
<feature type="chain" id="PRO_5038543569" description="Outer membrane insertion C-signal" evidence="1">
    <location>
        <begin position="21"/>
        <end position="150"/>
    </location>
</feature>
<gene>
    <name evidence="2" type="ORF">IAB76_02490</name>
</gene>
<comment type="caution">
    <text evidence="2">The sequence shown here is derived from an EMBL/GenBank/DDBJ whole genome shotgun (WGS) entry which is preliminary data.</text>
</comment>
<evidence type="ECO:0000313" key="3">
    <source>
        <dbReference type="Proteomes" id="UP000823769"/>
    </source>
</evidence>
<dbReference type="Proteomes" id="UP000823769">
    <property type="component" value="Unassembled WGS sequence"/>
</dbReference>
<protein>
    <recommendedName>
        <fullName evidence="4">Outer membrane insertion C-signal</fullName>
    </recommendedName>
</protein>
<dbReference type="EMBL" id="JADILW010000037">
    <property type="protein sequence ID" value="MBO8479965.1"/>
    <property type="molecule type" value="Genomic_DNA"/>
</dbReference>
<evidence type="ECO:0008006" key="4">
    <source>
        <dbReference type="Google" id="ProtNLM"/>
    </source>
</evidence>
<dbReference type="Gene3D" id="2.40.160.20">
    <property type="match status" value="1"/>
</dbReference>
<sequence>MKKFFAVMVAALAFAAVASAQPKAVGVRVGNGAEVSYQHYLGGSNFIEADLGFMSNGFRLTGIYDFDLGSAGNFNFYVGPGASLGFVNGTDGNGNAKTYFSAAVVGQVGAEFAVPGVPLNFSLDWRPAIYFTGGSVFGWDGFALGIRYRF</sequence>
<keyword evidence="1" id="KW-0732">Signal</keyword>
<name>A0A9D9IXH7_9BACT</name>
<accession>A0A9D9IXH7</accession>
<evidence type="ECO:0000313" key="2">
    <source>
        <dbReference type="EMBL" id="MBO8479965.1"/>
    </source>
</evidence>
<dbReference type="InterPro" id="IPR011250">
    <property type="entry name" value="OMP/PagP_B-barrel"/>
</dbReference>
<organism evidence="2 3">
    <name type="scientific">Candidatus Cryptobacteroides avistercoris</name>
    <dbReference type="NCBI Taxonomy" id="2840758"/>
    <lineage>
        <taxon>Bacteria</taxon>
        <taxon>Pseudomonadati</taxon>
        <taxon>Bacteroidota</taxon>
        <taxon>Bacteroidia</taxon>
        <taxon>Bacteroidales</taxon>
        <taxon>Candidatus Cryptobacteroides</taxon>
    </lineage>
</organism>
<feature type="signal peptide" evidence="1">
    <location>
        <begin position="1"/>
        <end position="20"/>
    </location>
</feature>